<accession>A0A6N4QXQ2</accession>
<dbReference type="EMBL" id="RQGM01000062">
    <property type="protein sequence ID" value="TGL81149.1"/>
    <property type="molecule type" value="Genomic_DNA"/>
</dbReference>
<dbReference type="InterPro" id="IPR000653">
    <property type="entry name" value="DegT/StrS_aminotransferase"/>
</dbReference>
<dbReference type="PANTHER" id="PTHR30244:SF34">
    <property type="entry name" value="DTDP-4-AMINO-4,6-DIDEOXYGALACTOSE TRANSAMINASE"/>
    <property type="match status" value="1"/>
</dbReference>
<proteinExistence type="inferred from homology"/>
<dbReference type="GO" id="GO:0008483">
    <property type="term" value="F:transaminase activity"/>
    <property type="evidence" value="ECO:0007669"/>
    <property type="project" value="UniProtKB-KW"/>
</dbReference>
<comment type="caution">
    <text evidence="3">The sequence shown here is derived from an EMBL/GenBank/DDBJ whole genome shotgun (WGS) entry which is preliminary data.</text>
</comment>
<dbReference type="PANTHER" id="PTHR30244">
    <property type="entry name" value="TRANSAMINASE"/>
    <property type="match status" value="1"/>
</dbReference>
<dbReference type="GO" id="GO:0030170">
    <property type="term" value="F:pyridoxal phosphate binding"/>
    <property type="evidence" value="ECO:0007669"/>
    <property type="project" value="TreeGrafter"/>
</dbReference>
<evidence type="ECO:0000256" key="1">
    <source>
        <dbReference type="ARBA" id="ARBA00037999"/>
    </source>
</evidence>
<dbReference type="Gene3D" id="3.90.1150.10">
    <property type="entry name" value="Aspartate Aminotransferase, domain 1"/>
    <property type="match status" value="1"/>
</dbReference>
<dbReference type="InterPro" id="IPR015421">
    <property type="entry name" value="PyrdxlP-dep_Trfase_major"/>
</dbReference>
<dbReference type="SUPFAM" id="SSF53383">
    <property type="entry name" value="PLP-dependent transferases"/>
    <property type="match status" value="1"/>
</dbReference>
<dbReference type="InterPro" id="IPR015424">
    <property type="entry name" value="PyrdxlP-dep_Trfase"/>
</dbReference>
<dbReference type="CDD" id="cd00616">
    <property type="entry name" value="AHBA_syn"/>
    <property type="match status" value="1"/>
</dbReference>
<dbReference type="Proteomes" id="UP000297613">
    <property type="component" value="Unassembled WGS sequence"/>
</dbReference>
<organism evidence="3 4">
    <name type="scientific">Leptospira yasudae</name>
    <dbReference type="NCBI Taxonomy" id="2202201"/>
    <lineage>
        <taxon>Bacteria</taxon>
        <taxon>Pseudomonadati</taxon>
        <taxon>Spirochaetota</taxon>
        <taxon>Spirochaetia</taxon>
        <taxon>Leptospirales</taxon>
        <taxon>Leptospiraceae</taxon>
        <taxon>Leptospira</taxon>
    </lineage>
</organism>
<evidence type="ECO:0000313" key="4">
    <source>
        <dbReference type="Proteomes" id="UP000297613"/>
    </source>
</evidence>
<dbReference type="InterPro" id="IPR015422">
    <property type="entry name" value="PyrdxlP-dep_Trfase_small"/>
</dbReference>
<name>A0A6N4QXQ2_9LEPT</name>
<sequence>MMKLAINGGTPVRRKLFPEYSVIGNEEKEAANRVLDSGILSKFLGCWDPDFYGGPEIQQFEKEWAAFYNVKNAIAVNSNTSGLYAAMGAIGLEPGDEVIVSPYSMSASAVAPLIYNGIPVFADIEPDYFCIDVHSIEKKITKRTKAILVVDIFGQTYDAKRINDLAKKHNLYVIEDCAQAPYSFHQSKMAGTLGDVGIFSLNYHKHIHTGEGGVVVTDNDELAERIRLIRNHAEAVVEAKGHANLTNMLGFNFRMTELEAAIGRCQLKKLRNFVEVRQKNVDYLHNKLKEIPALELPKVRENCTHSFYLDAIKFNQSIAKVSRNQFIDAVKAELPSTKLREDEGPLIGVGYVKPLYLQPLYQNRIAYGTKHFPFDSPYCDNRPDYSKGICPITEEMFEQKLFTHELMRPGMEAVDLDDVALAFQKVWENRSELQN</sequence>
<keyword evidence="3" id="KW-0032">Aminotransferase</keyword>
<evidence type="ECO:0000313" key="3">
    <source>
        <dbReference type="EMBL" id="TGL81149.1"/>
    </source>
</evidence>
<gene>
    <name evidence="3" type="ORF">EHQ83_14880</name>
</gene>
<dbReference type="Gene3D" id="3.40.640.10">
    <property type="entry name" value="Type I PLP-dependent aspartate aminotransferase-like (Major domain)"/>
    <property type="match status" value="1"/>
</dbReference>
<protein>
    <submittedName>
        <fullName evidence="3">DegT/DnrJ/EryC1/StrS family aminotransferase</fullName>
    </submittedName>
</protein>
<dbReference type="GO" id="GO:0000271">
    <property type="term" value="P:polysaccharide biosynthetic process"/>
    <property type="evidence" value="ECO:0007669"/>
    <property type="project" value="TreeGrafter"/>
</dbReference>
<comment type="similarity">
    <text evidence="1 2">Belongs to the DegT/DnrJ/EryC1 family.</text>
</comment>
<reference evidence="3 4" key="1">
    <citation type="journal article" date="2019" name="PLoS Negl. Trop. Dis.">
        <title>Revisiting the worldwide diversity of Leptospira species in the environment.</title>
        <authorList>
            <person name="Vincent A.T."/>
            <person name="Schiettekatte O."/>
            <person name="Bourhy P."/>
            <person name="Veyrier F.J."/>
            <person name="Picardeau M."/>
        </authorList>
    </citation>
    <scope>NUCLEOTIDE SEQUENCE [LARGE SCALE GENOMIC DNA]</scope>
    <source>
        <strain evidence="3 4">201702445</strain>
    </source>
</reference>
<dbReference type="Pfam" id="PF01041">
    <property type="entry name" value="DegT_DnrJ_EryC1"/>
    <property type="match status" value="1"/>
</dbReference>
<keyword evidence="3" id="KW-0808">Transferase</keyword>
<evidence type="ECO:0000256" key="2">
    <source>
        <dbReference type="RuleBase" id="RU004508"/>
    </source>
</evidence>
<keyword evidence="2" id="KW-0663">Pyridoxal phosphate</keyword>
<dbReference type="AlphaFoldDB" id="A0A6N4QXQ2"/>